<evidence type="ECO:0000313" key="1">
    <source>
        <dbReference type="EMBL" id="CAG6458214.1"/>
    </source>
</evidence>
<reference evidence="1" key="1">
    <citation type="submission" date="2021-05" db="EMBL/GenBank/DDBJ databases">
        <authorList>
            <person name="Alioto T."/>
            <person name="Alioto T."/>
            <person name="Gomez Garrido J."/>
        </authorList>
    </citation>
    <scope>NUCLEOTIDE SEQUENCE</scope>
</reference>
<accession>A0A8D8AJ59</accession>
<sequence>MMSTHNHTHTDIRFEYFRSKNVVCKEINHCKKDAKIDAMNHKCMMDLKKTSLKNALITVSIQAPLLPNHTHDKKLNLIAPFEREKNLPPHLKYDFSTYLPKRNKHKNSCT</sequence>
<proteinExistence type="predicted"/>
<protein>
    <submittedName>
        <fullName evidence="1">(northern house mosquito) hypothetical protein</fullName>
    </submittedName>
</protein>
<name>A0A8D8AJ59_CULPI</name>
<dbReference type="EMBL" id="HBUE01034306">
    <property type="protein sequence ID" value="CAG6458214.1"/>
    <property type="molecule type" value="Transcribed_RNA"/>
</dbReference>
<organism evidence="1">
    <name type="scientific">Culex pipiens</name>
    <name type="common">House mosquito</name>
    <dbReference type="NCBI Taxonomy" id="7175"/>
    <lineage>
        <taxon>Eukaryota</taxon>
        <taxon>Metazoa</taxon>
        <taxon>Ecdysozoa</taxon>
        <taxon>Arthropoda</taxon>
        <taxon>Hexapoda</taxon>
        <taxon>Insecta</taxon>
        <taxon>Pterygota</taxon>
        <taxon>Neoptera</taxon>
        <taxon>Endopterygota</taxon>
        <taxon>Diptera</taxon>
        <taxon>Nematocera</taxon>
        <taxon>Culicoidea</taxon>
        <taxon>Culicidae</taxon>
        <taxon>Culicinae</taxon>
        <taxon>Culicini</taxon>
        <taxon>Culex</taxon>
        <taxon>Culex</taxon>
    </lineage>
</organism>
<dbReference type="AlphaFoldDB" id="A0A8D8AJ59"/>